<reference evidence="10 11" key="1">
    <citation type="journal article" date="2015" name="Genome Announc.">
        <title>Expanding the biotechnology potential of lactobacilli through comparative genomics of 213 strains and associated genera.</title>
        <authorList>
            <person name="Sun Z."/>
            <person name="Harris H.M."/>
            <person name="McCann A."/>
            <person name="Guo C."/>
            <person name="Argimon S."/>
            <person name="Zhang W."/>
            <person name="Yang X."/>
            <person name="Jeffery I.B."/>
            <person name="Cooney J.C."/>
            <person name="Kagawa T.F."/>
            <person name="Liu W."/>
            <person name="Song Y."/>
            <person name="Salvetti E."/>
            <person name="Wrobel A."/>
            <person name="Rasinkangas P."/>
            <person name="Parkhill J."/>
            <person name="Rea M.C."/>
            <person name="O'Sullivan O."/>
            <person name="Ritari J."/>
            <person name="Douillard F.P."/>
            <person name="Paul Ross R."/>
            <person name="Yang R."/>
            <person name="Briner A.E."/>
            <person name="Felis G.E."/>
            <person name="de Vos W.M."/>
            <person name="Barrangou R."/>
            <person name="Klaenhammer T.R."/>
            <person name="Caufield P.W."/>
            <person name="Cui Y."/>
            <person name="Zhang H."/>
            <person name="O'Toole P.W."/>
        </authorList>
    </citation>
    <scope>NUCLEOTIDE SEQUENCE [LARGE SCALE GENOMIC DNA]</scope>
    <source>
        <strain evidence="10 11">DSM 23026</strain>
    </source>
</reference>
<evidence type="ECO:0000259" key="8">
    <source>
        <dbReference type="Pfam" id="PF01316"/>
    </source>
</evidence>
<comment type="similarity">
    <text evidence="2 7">Belongs to the ArgR family.</text>
</comment>
<dbReference type="InterPro" id="IPR020900">
    <property type="entry name" value="Arg_repress_DNA-bd"/>
</dbReference>
<dbReference type="Gene3D" id="3.30.1360.40">
    <property type="match status" value="1"/>
</dbReference>
<comment type="pathway">
    <text evidence="7">Amino-acid biosynthesis; L-arginine biosynthesis [regulation].</text>
</comment>
<dbReference type="GO" id="GO:0003700">
    <property type="term" value="F:DNA-binding transcription factor activity"/>
    <property type="evidence" value="ECO:0007669"/>
    <property type="project" value="UniProtKB-UniRule"/>
</dbReference>
<dbReference type="SUPFAM" id="SSF55252">
    <property type="entry name" value="C-terminal domain of arginine repressor"/>
    <property type="match status" value="1"/>
</dbReference>
<dbReference type="EMBL" id="JQCQ01000007">
    <property type="protein sequence ID" value="KRO25669.1"/>
    <property type="molecule type" value="Genomic_DNA"/>
</dbReference>
<protein>
    <recommendedName>
        <fullName evidence="7">Arginine repressor</fullName>
    </recommendedName>
</protein>
<dbReference type="PATRIC" id="fig|480391.4.peg.1657"/>
<dbReference type="Gene3D" id="1.10.10.10">
    <property type="entry name" value="Winged helix-like DNA-binding domain superfamily/Winged helix DNA-binding domain"/>
    <property type="match status" value="1"/>
</dbReference>
<dbReference type="InterPro" id="IPR036390">
    <property type="entry name" value="WH_DNA-bd_sf"/>
</dbReference>
<dbReference type="InterPro" id="IPR020899">
    <property type="entry name" value="Arg_repress_C"/>
</dbReference>
<gene>
    <name evidence="7" type="primary">argR</name>
    <name evidence="10" type="ORF">IV88_GL001627</name>
</gene>
<keyword evidence="7" id="KW-0055">Arginine biosynthesis</keyword>
<dbReference type="InterPro" id="IPR036388">
    <property type="entry name" value="WH-like_DNA-bd_sf"/>
</dbReference>
<dbReference type="PANTHER" id="PTHR34471:SF1">
    <property type="entry name" value="ARGININE REPRESSOR"/>
    <property type="match status" value="1"/>
</dbReference>
<evidence type="ECO:0000256" key="1">
    <source>
        <dbReference type="ARBA" id="ARBA00004496"/>
    </source>
</evidence>
<dbReference type="SUPFAM" id="SSF46785">
    <property type="entry name" value="Winged helix' DNA-binding domain"/>
    <property type="match status" value="1"/>
</dbReference>
<comment type="caution">
    <text evidence="10">The sequence shown here is derived from an EMBL/GenBank/DDBJ whole genome shotgun (WGS) entry which is preliminary data.</text>
</comment>
<keyword evidence="11" id="KW-1185">Reference proteome</keyword>
<keyword evidence="3 7" id="KW-0963">Cytoplasm</keyword>
<dbReference type="Pfam" id="PF01316">
    <property type="entry name" value="Arg_repressor"/>
    <property type="match status" value="1"/>
</dbReference>
<keyword evidence="4 7" id="KW-0805">Transcription regulation</keyword>
<feature type="domain" description="Arginine repressor DNA-binding" evidence="8">
    <location>
        <begin position="1"/>
        <end position="68"/>
    </location>
</feature>
<dbReference type="GO" id="GO:1900079">
    <property type="term" value="P:regulation of arginine biosynthetic process"/>
    <property type="evidence" value="ECO:0007669"/>
    <property type="project" value="UniProtKB-UniRule"/>
</dbReference>
<evidence type="ECO:0000256" key="6">
    <source>
        <dbReference type="ARBA" id="ARBA00023163"/>
    </source>
</evidence>
<dbReference type="PANTHER" id="PTHR34471">
    <property type="entry name" value="ARGININE REPRESSOR"/>
    <property type="match status" value="1"/>
</dbReference>
<dbReference type="Proteomes" id="UP000051249">
    <property type="component" value="Unassembled WGS sequence"/>
</dbReference>
<evidence type="ECO:0000256" key="4">
    <source>
        <dbReference type="ARBA" id="ARBA00023015"/>
    </source>
</evidence>
<keyword evidence="7" id="KW-0678">Repressor</keyword>
<dbReference type="HAMAP" id="MF_00173">
    <property type="entry name" value="Arg_repressor"/>
    <property type="match status" value="1"/>
</dbReference>
<keyword evidence="7" id="KW-0028">Amino-acid biosynthesis</keyword>
<accession>A0A0R2NIS1</accession>
<dbReference type="InterPro" id="IPR036251">
    <property type="entry name" value="Arg_repress_C_sf"/>
</dbReference>
<keyword evidence="6 7" id="KW-0804">Transcription</keyword>
<dbReference type="InterPro" id="IPR001669">
    <property type="entry name" value="Arg_repress"/>
</dbReference>
<evidence type="ECO:0000256" key="7">
    <source>
        <dbReference type="HAMAP-Rule" id="MF_00173"/>
    </source>
</evidence>
<dbReference type="AlphaFoldDB" id="A0A0R2NIS1"/>
<feature type="domain" description="Arginine repressor C-terminal" evidence="9">
    <location>
        <begin position="83"/>
        <end position="148"/>
    </location>
</feature>
<organism evidence="10 11">
    <name type="scientific">Pediococcus argentinicus</name>
    <dbReference type="NCBI Taxonomy" id="480391"/>
    <lineage>
        <taxon>Bacteria</taxon>
        <taxon>Bacillati</taxon>
        <taxon>Bacillota</taxon>
        <taxon>Bacilli</taxon>
        <taxon>Lactobacillales</taxon>
        <taxon>Lactobacillaceae</taxon>
        <taxon>Pediococcus</taxon>
    </lineage>
</organism>
<dbReference type="OrthoDB" id="9807089at2"/>
<dbReference type="PRINTS" id="PR01467">
    <property type="entry name" value="ARGREPRESSOR"/>
</dbReference>
<dbReference type="GO" id="GO:0006526">
    <property type="term" value="P:L-arginine biosynthetic process"/>
    <property type="evidence" value="ECO:0007669"/>
    <property type="project" value="UniProtKB-UniPathway"/>
</dbReference>
<evidence type="ECO:0000256" key="5">
    <source>
        <dbReference type="ARBA" id="ARBA00023125"/>
    </source>
</evidence>
<keyword evidence="5 7" id="KW-0238">DNA-binding</keyword>
<comment type="function">
    <text evidence="7">Regulates arginine biosynthesis genes.</text>
</comment>
<dbReference type="Pfam" id="PF02863">
    <property type="entry name" value="Arg_repressor_C"/>
    <property type="match status" value="1"/>
</dbReference>
<evidence type="ECO:0000256" key="3">
    <source>
        <dbReference type="ARBA" id="ARBA00022490"/>
    </source>
</evidence>
<evidence type="ECO:0000256" key="2">
    <source>
        <dbReference type="ARBA" id="ARBA00008316"/>
    </source>
</evidence>
<dbReference type="GO" id="GO:0051259">
    <property type="term" value="P:protein complex oligomerization"/>
    <property type="evidence" value="ECO:0007669"/>
    <property type="project" value="InterPro"/>
</dbReference>
<proteinExistence type="inferred from homology"/>
<dbReference type="GO" id="GO:0005737">
    <property type="term" value="C:cytoplasm"/>
    <property type="evidence" value="ECO:0007669"/>
    <property type="project" value="UniProtKB-SubCell"/>
</dbReference>
<evidence type="ECO:0000313" key="11">
    <source>
        <dbReference type="Proteomes" id="UP000051249"/>
    </source>
</evidence>
<dbReference type="UniPathway" id="UPA00068"/>
<evidence type="ECO:0000259" key="9">
    <source>
        <dbReference type="Pfam" id="PF02863"/>
    </source>
</evidence>
<name>A0A0R2NIS1_9LACO</name>
<sequence>MSKRERQEQIINIIQSSDISTQSDLMKMLQKEGIKTTQATLSRDIRELNLVKQADITGATVYRVISEREQHVIEVDPVQEAVAESVLTITQVQFINILKTEPNEGNRVAAVIDDSDLSEIKGTIAGYDTVVIFSESPATAGSLNQKLNNYIHQR</sequence>
<dbReference type="GO" id="GO:0003677">
    <property type="term" value="F:DNA binding"/>
    <property type="evidence" value="ECO:0007669"/>
    <property type="project" value="UniProtKB-KW"/>
</dbReference>
<comment type="subcellular location">
    <subcellularLocation>
        <location evidence="1 7">Cytoplasm</location>
    </subcellularLocation>
</comment>
<dbReference type="GO" id="GO:0034618">
    <property type="term" value="F:arginine binding"/>
    <property type="evidence" value="ECO:0007669"/>
    <property type="project" value="InterPro"/>
</dbReference>
<evidence type="ECO:0000313" key="10">
    <source>
        <dbReference type="EMBL" id="KRO25669.1"/>
    </source>
</evidence>
<dbReference type="RefSeq" id="WP_057798533.1">
    <property type="nucleotide sequence ID" value="NZ_BJZZ01000007.1"/>
</dbReference>